<comment type="caution">
    <text evidence="1">The sequence shown here is derived from an EMBL/GenBank/DDBJ whole genome shotgun (WGS) entry which is preliminary data.</text>
</comment>
<organism evidence="1 2">
    <name type="scientific">Mikania micrantha</name>
    <name type="common">bitter vine</name>
    <dbReference type="NCBI Taxonomy" id="192012"/>
    <lineage>
        <taxon>Eukaryota</taxon>
        <taxon>Viridiplantae</taxon>
        <taxon>Streptophyta</taxon>
        <taxon>Embryophyta</taxon>
        <taxon>Tracheophyta</taxon>
        <taxon>Spermatophyta</taxon>
        <taxon>Magnoliopsida</taxon>
        <taxon>eudicotyledons</taxon>
        <taxon>Gunneridae</taxon>
        <taxon>Pentapetalae</taxon>
        <taxon>asterids</taxon>
        <taxon>campanulids</taxon>
        <taxon>Asterales</taxon>
        <taxon>Asteraceae</taxon>
        <taxon>Asteroideae</taxon>
        <taxon>Heliantheae alliance</taxon>
        <taxon>Eupatorieae</taxon>
        <taxon>Mikania</taxon>
    </lineage>
</organism>
<dbReference type="AlphaFoldDB" id="A0A5N6NX23"/>
<dbReference type="EMBL" id="SZYD01000008">
    <property type="protein sequence ID" value="KAD5507510.1"/>
    <property type="molecule type" value="Genomic_DNA"/>
</dbReference>
<accession>A0A5N6NX23</accession>
<reference evidence="1 2" key="1">
    <citation type="submission" date="2019-05" db="EMBL/GenBank/DDBJ databases">
        <title>Mikania micrantha, genome provides insights into the molecular mechanism of rapid growth.</title>
        <authorList>
            <person name="Liu B."/>
        </authorList>
    </citation>
    <scope>NUCLEOTIDE SEQUENCE [LARGE SCALE GENOMIC DNA]</scope>
    <source>
        <strain evidence="1">NLD-2019</strain>
        <tissue evidence="1">Leaf</tissue>
    </source>
</reference>
<evidence type="ECO:0000313" key="1">
    <source>
        <dbReference type="EMBL" id="KAD5507510.1"/>
    </source>
</evidence>
<keyword evidence="2" id="KW-1185">Reference proteome</keyword>
<name>A0A5N6NX23_9ASTR</name>
<evidence type="ECO:0000313" key="2">
    <source>
        <dbReference type="Proteomes" id="UP000326396"/>
    </source>
</evidence>
<proteinExistence type="predicted"/>
<dbReference type="Proteomes" id="UP000326396">
    <property type="component" value="Linkage Group LG16"/>
</dbReference>
<sequence>MSCLNIPENTNSAHVRQQILVIPLYNTSTPLLPLKNPRYYSQDQTDIYLVLGRRLRPSSGQARDKQQPIAAVCRLPLVKKRTAAATAVVDPPQRNRPPGTTFSIAAPSWTGYLTVRKVLSKL</sequence>
<gene>
    <name evidence="1" type="ORF">E3N88_15213</name>
</gene>
<protein>
    <submittedName>
        <fullName evidence="1">Uncharacterized protein</fullName>
    </submittedName>
</protein>